<dbReference type="SUPFAM" id="SSF53098">
    <property type="entry name" value="Ribonuclease H-like"/>
    <property type="match status" value="1"/>
</dbReference>
<dbReference type="PANTHER" id="PTHR45749:SF23">
    <property type="entry name" value="ZINC FINGER MYM-TYPE PROTEIN 1-LIKE"/>
    <property type="match status" value="1"/>
</dbReference>
<feature type="domain" description="DUF4371" evidence="2">
    <location>
        <begin position="88"/>
        <end position="259"/>
    </location>
</feature>
<accession>A0A151JC21</accession>
<reference evidence="3 4" key="1">
    <citation type="submission" date="2015-09" db="EMBL/GenBank/DDBJ databases">
        <title>Trachymyrmex cornetzi WGS genome.</title>
        <authorList>
            <person name="Nygaard S."/>
            <person name="Hu H."/>
            <person name="Boomsma J."/>
            <person name="Zhang G."/>
        </authorList>
    </citation>
    <scope>NUCLEOTIDE SEQUENCE [LARGE SCALE GENOMIC DNA]</scope>
    <source>
        <strain evidence="3">Tcor2-1</strain>
        <tissue evidence="3">Whole body</tissue>
    </source>
</reference>
<dbReference type="Pfam" id="PF05699">
    <property type="entry name" value="Dimer_Tnp_hAT"/>
    <property type="match status" value="1"/>
</dbReference>
<dbReference type="Proteomes" id="UP000078492">
    <property type="component" value="Unassembled WGS sequence"/>
</dbReference>
<dbReference type="AlphaFoldDB" id="A0A151JC21"/>
<dbReference type="InterPro" id="IPR025398">
    <property type="entry name" value="DUF4371"/>
</dbReference>
<evidence type="ECO:0000259" key="1">
    <source>
        <dbReference type="Pfam" id="PF05699"/>
    </source>
</evidence>
<dbReference type="GO" id="GO:0046983">
    <property type="term" value="F:protein dimerization activity"/>
    <property type="evidence" value="ECO:0007669"/>
    <property type="project" value="InterPro"/>
</dbReference>
<dbReference type="InterPro" id="IPR008906">
    <property type="entry name" value="HATC_C_dom"/>
</dbReference>
<sequence>NGEIRSRSWLVFSESKGAVFCVPCLFFGNKKNAFMEGFHDWKNAAALVKCHENSHYHKTNLSNLKTRGNERRRVDNVLVQQLNEEILYWKNILKRVIAVVKSLAGRGLPFRGHMEEIENTRCGNFLASLKLIAEFDPFLAKHLQQYAHEESGSTSYVSKTIYEELIKLVHDHLLQEIIPEVKSAKYFGLSVDSTPDIAHADQLTIIIRYVKKTGEPVERFIGFIANIGHKAEQLADTIVNKLHKYGTDIKNCRGQSYDKIDLTTVTHLYSSLANFLGELRSSPNYFEKFEKKAIKLCNVENYSCDLQRKKIRKVQYGESRSGETQVQDGQENFRINVYNIILDTSISELKRRSKAYSHLQEKFGFLNYFLTLNSNEIIAAASKLVENYLEDLEDLCDECLHFNKYLQIVHEESKDFIAIQELSNILRKNELYEVYSNIEIAFRIFHSIPSTNCTGERSFSTLKRVKSYLRANMNQERLNYLAILTIHAELLQKLNSEEIITEFAAVKARRV</sequence>
<feature type="non-terminal residue" evidence="3">
    <location>
        <position position="1"/>
    </location>
</feature>
<evidence type="ECO:0000313" key="4">
    <source>
        <dbReference type="Proteomes" id="UP000078492"/>
    </source>
</evidence>
<gene>
    <name evidence="3" type="ORF">ALC57_04942</name>
</gene>
<dbReference type="PANTHER" id="PTHR45749">
    <property type="match status" value="1"/>
</dbReference>
<dbReference type="InterPro" id="IPR012337">
    <property type="entry name" value="RNaseH-like_sf"/>
</dbReference>
<proteinExistence type="predicted"/>
<evidence type="ECO:0000313" key="3">
    <source>
        <dbReference type="EMBL" id="KYN22652.1"/>
    </source>
</evidence>
<protein>
    <submittedName>
        <fullName evidence="3">Zinc finger MYM-type protein 1</fullName>
    </submittedName>
</protein>
<dbReference type="EMBL" id="KQ979091">
    <property type="protein sequence ID" value="KYN22652.1"/>
    <property type="molecule type" value="Genomic_DNA"/>
</dbReference>
<name>A0A151JC21_9HYME</name>
<keyword evidence="4" id="KW-1185">Reference proteome</keyword>
<organism evidence="3 4">
    <name type="scientific">Trachymyrmex cornetzi</name>
    <dbReference type="NCBI Taxonomy" id="471704"/>
    <lineage>
        <taxon>Eukaryota</taxon>
        <taxon>Metazoa</taxon>
        <taxon>Ecdysozoa</taxon>
        <taxon>Arthropoda</taxon>
        <taxon>Hexapoda</taxon>
        <taxon>Insecta</taxon>
        <taxon>Pterygota</taxon>
        <taxon>Neoptera</taxon>
        <taxon>Endopterygota</taxon>
        <taxon>Hymenoptera</taxon>
        <taxon>Apocrita</taxon>
        <taxon>Aculeata</taxon>
        <taxon>Formicoidea</taxon>
        <taxon>Formicidae</taxon>
        <taxon>Myrmicinae</taxon>
        <taxon>Trachymyrmex</taxon>
    </lineage>
</organism>
<dbReference type="Pfam" id="PF14291">
    <property type="entry name" value="DUF4371"/>
    <property type="match status" value="1"/>
</dbReference>
<feature type="domain" description="HAT C-terminal dimerisation" evidence="1">
    <location>
        <begin position="435"/>
        <end position="489"/>
    </location>
</feature>
<evidence type="ECO:0000259" key="2">
    <source>
        <dbReference type="Pfam" id="PF14291"/>
    </source>
</evidence>
<dbReference type="STRING" id="471704.A0A151JC21"/>